<protein>
    <submittedName>
        <fullName evidence="2">Putative zinc-finger</fullName>
    </submittedName>
</protein>
<keyword evidence="2" id="KW-0862">Zinc</keyword>
<keyword evidence="2" id="KW-0479">Metal-binding</keyword>
<proteinExistence type="predicted"/>
<dbReference type="Proteomes" id="UP000199393">
    <property type="component" value="Chromosome I"/>
</dbReference>
<organism evidence="2 3">
    <name type="scientific">Micromonospora krabiensis</name>
    <dbReference type="NCBI Taxonomy" id="307121"/>
    <lineage>
        <taxon>Bacteria</taxon>
        <taxon>Bacillati</taxon>
        <taxon>Actinomycetota</taxon>
        <taxon>Actinomycetes</taxon>
        <taxon>Micromonosporales</taxon>
        <taxon>Micromonosporaceae</taxon>
        <taxon>Micromonospora</taxon>
    </lineage>
</organism>
<gene>
    <name evidence="2" type="ORF">GA0070620_0381</name>
</gene>
<feature type="transmembrane region" description="Helical" evidence="1">
    <location>
        <begin position="234"/>
        <end position="257"/>
    </location>
</feature>
<dbReference type="RefSeq" id="WP_091587937.1">
    <property type="nucleotide sequence ID" value="NZ_JBHRWG010000002.1"/>
</dbReference>
<feature type="transmembrane region" description="Helical" evidence="1">
    <location>
        <begin position="85"/>
        <end position="108"/>
    </location>
</feature>
<keyword evidence="2" id="KW-0863">Zinc-finger</keyword>
<evidence type="ECO:0000313" key="3">
    <source>
        <dbReference type="Proteomes" id="UP000199393"/>
    </source>
</evidence>
<dbReference type="OrthoDB" id="3424744at2"/>
<feature type="transmembrane region" description="Helical" evidence="1">
    <location>
        <begin position="114"/>
        <end position="135"/>
    </location>
</feature>
<feature type="transmembrane region" description="Helical" evidence="1">
    <location>
        <begin position="184"/>
        <end position="204"/>
    </location>
</feature>
<sequence>MTTHPTLSEIDRYADDDPALDEASVWSIEVHLESCADCRARLAGSTTAASRALIAEVASAVDREIAAGPAPRTRALLRTTVRQRWFVAALLPWVAMTAAVLGTATLLAQVLPELPSIVVLLAPLAPLPGVAAAWSRRADPAWELIAGTPSAGLRMLLRRTALVLVLVIPVLALFTAAGPSRVNPALTLLPCLAFTAATLLLGSLIGVHRAAVGLMAAWVVAVVAPSIATAELPVLLTPAATGAWAVVTVVLAALTLLRADTFRRLTSF</sequence>
<keyword evidence="3" id="KW-1185">Reference proteome</keyword>
<reference evidence="3" key="1">
    <citation type="submission" date="2016-06" db="EMBL/GenBank/DDBJ databases">
        <authorList>
            <person name="Varghese N."/>
        </authorList>
    </citation>
    <scope>NUCLEOTIDE SEQUENCE [LARGE SCALE GENOMIC DNA]</scope>
    <source>
        <strain evidence="3">DSM 45344</strain>
    </source>
</reference>
<dbReference type="GO" id="GO:0008270">
    <property type="term" value="F:zinc ion binding"/>
    <property type="evidence" value="ECO:0007669"/>
    <property type="project" value="UniProtKB-KW"/>
</dbReference>
<dbReference type="AlphaFoldDB" id="A0A1C3MX51"/>
<dbReference type="PATRIC" id="fig|307121.4.peg.389"/>
<evidence type="ECO:0000313" key="2">
    <source>
        <dbReference type="EMBL" id="SBV24916.1"/>
    </source>
</evidence>
<feature type="transmembrane region" description="Helical" evidence="1">
    <location>
        <begin position="156"/>
        <end position="178"/>
    </location>
</feature>
<accession>A0A1C3MX51</accession>
<keyword evidence="1" id="KW-0812">Transmembrane</keyword>
<evidence type="ECO:0000256" key="1">
    <source>
        <dbReference type="SAM" id="Phobius"/>
    </source>
</evidence>
<feature type="transmembrane region" description="Helical" evidence="1">
    <location>
        <begin position="211"/>
        <end position="228"/>
    </location>
</feature>
<keyword evidence="1" id="KW-1133">Transmembrane helix</keyword>
<dbReference type="STRING" id="307121.GA0070620_0381"/>
<keyword evidence="1" id="KW-0472">Membrane</keyword>
<name>A0A1C3MX51_9ACTN</name>
<dbReference type="EMBL" id="LT598496">
    <property type="protein sequence ID" value="SBV24916.1"/>
    <property type="molecule type" value="Genomic_DNA"/>
</dbReference>